<dbReference type="Gene3D" id="3.20.20.30">
    <property type="entry name" value="Luciferase-like domain"/>
    <property type="match status" value="1"/>
</dbReference>
<dbReference type="PANTHER" id="PTHR42847:SF4">
    <property type="entry name" value="ALKANESULFONATE MONOOXYGENASE-RELATED"/>
    <property type="match status" value="1"/>
</dbReference>
<evidence type="ECO:0000256" key="3">
    <source>
        <dbReference type="ARBA" id="ARBA00023002"/>
    </source>
</evidence>
<keyword evidence="7" id="KW-1185">Reference proteome</keyword>
<dbReference type="SUPFAM" id="SSF51679">
    <property type="entry name" value="Bacterial luciferase-like"/>
    <property type="match status" value="1"/>
</dbReference>
<evidence type="ECO:0000313" key="6">
    <source>
        <dbReference type="EMBL" id="MBL7627452.1"/>
    </source>
</evidence>
<comment type="caution">
    <text evidence="6">The sequence shown here is derived from an EMBL/GenBank/DDBJ whole genome shotgun (WGS) entry which is preliminary data.</text>
</comment>
<dbReference type="GO" id="GO:0046306">
    <property type="term" value="P:alkanesulfonate catabolic process"/>
    <property type="evidence" value="ECO:0007669"/>
    <property type="project" value="TreeGrafter"/>
</dbReference>
<dbReference type="GO" id="GO:0008726">
    <property type="term" value="F:alkanesulfonate monooxygenase activity"/>
    <property type="evidence" value="ECO:0007669"/>
    <property type="project" value="TreeGrafter"/>
</dbReference>
<dbReference type="PANTHER" id="PTHR42847">
    <property type="entry name" value="ALKANESULFONATE MONOOXYGENASE"/>
    <property type="match status" value="1"/>
</dbReference>
<accession>A0A937UN15</accession>
<dbReference type="InterPro" id="IPR011251">
    <property type="entry name" value="Luciferase-like_dom"/>
</dbReference>
<reference evidence="6" key="1">
    <citation type="submission" date="2020-12" db="EMBL/GenBank/DDBJ databases">
        <title>Genomic characterization of non-nitrogen-fixing Frankia strains.</title>
        <authorList>
            <person name="Carlos-Shanley C."/>
            <person name="Guerra T."/>
            <person name="Hahn D."/>
        </authorList>
    </citation>
    <scope>NUCLEOTIDE SEQUENCE</scope>
    <source>
        <strain evidence="6">CN6</strain>
    </source>
</reference>
<evidence type="ECO:0000259" key="5">
    <source>
        <dbReference type="Pfam" id="PF00296"/>
    </source>
</evidence>
<keyword evidence="4" id="KW-0503">Monooxygenase</keyword>
<dbReference type="Pfam" id="PF00296">
    <property type="entry name" value="Bac_luciferase"/>
    <property type="match status" value="1"/>
</dbReference>
<keyword evidence="2" id="KW-0288">FMN</keyword>
<protein>
    <submittedName>
        <fullName evidence="6">TIGR03621 family F420-dependent LLM class oxidoreductase</fullName>
    </submittedName>
</protein>
<organism evidence="6 7">
    <name type="scientific">Frankia nepalensis</name>
    <dbReference type="NCBI Taxonomy" id="1836974"/>
    <lineage>
        <taxon>Bacteria</taxon>
        <taxon>Bacillati</taxon>
        <taxon>Actinomycetota</taxon>
        <taxon>Actinomycetes</taxon>
        <taxon>Frankiales</taxon>
        <taxon>Frankiaceae</taxon>
        <taxon>Frankia</taxon>
    </lineage>
</organism>
<dbReference type="InterPro" id="IPR050172">
    <property type="entry name" value="SsuD_RutA_monooxygenase"/>
</dbReference>
<dbReference type="InterPro" id="IPR019923">
    <property type="entry name" value="Lucif-like_OxRdtase_MSMEG_2516"/>
</dbReference>
<keyword evidence="3" id="KW-0560">Oxidoreductase</keyword>
<evidence type="ECO:0000313" key="7">
    <source>
        <dbReference type="Proteomes" id="UP000604475"/>
    </source>
</evidence>
<feature type="domain" description="Luciferase-like" evidence="5">
    <location>
        <begin position="11"/>
        <end position="245"/>
    </location>
</feature>
<dbReference type="Proteomes" id="UP000604475">
    <property type="component" value="Unassembled WGS sequence"/>
</dbReference>
<dbReference type="EMBL" id="JAEACQ010000160">
    <property type="protein sequence ID" value="MBL7627452.1"/>
    <property type="molecule type" value="Genomic_DNA"/>
</dbReference>
<evidence type="ECO:0000256" key="2">
    <source>
        <dbReference type="ARBA" id="ARBA00022643"/>
    </source>
</evidence>
<evidence type="ECO:0000256" key="4">
    <source>
        <dbReference type="ARBA" id="ARBA00023033"/>
    </source>
</evidence>
<sequence length="324" mass="34841">MGVRPIRFGTGPGRVSDRATLLEAGRSIERLGYATFAMADHFMLPFAPLLALQAVADVTSTVRLTQTVLNQDFRHPAVLAKELATLDVLSGGRLEVGIGAGWMRAEYAEAGLRFDDAPVRIDRLEEVVVILKGLFAGGPFSFAGRHFTLDGLEGSPAPAQRPRPPIMIGGGGRRLLSVAGRQADIVQIMPRISGGTSSAESQPFTAETYDEKVGWIRAAAGDRFGEIELGAQLLTVTITDDPDEGFDAFFARFTRLMQSRGSAVPSKDELRSSPLVAVGPLDEVCAKLLDTRDRFGISYFSAPLGATPESLAPVIERLSGRERQ</sequence>
<dbReference type="RefSeq" id="WP_203002663.1">
    <property type="nucleotide sequence ID" value="NZ_JADWYU010000099.1"/>
</dbReference>
<name>A0A937UN15_9ACTN</name>
<gene>
    <name evidence="6" type="ORF">I7412_09770</name>
</gene>
<proteinExistence type="predicted"/>
<dbReference type="AlphaFoldDB" id="A0A937UN15"/>
<keyword evidence="1" id="KW-0285">Flavoprotein</keyword>
<evidence type="ECO:0000256" key="1">
    <source>
        <dbReference type="ARBA" id="ARBA00022630"/>
    </source>
</evidence>
<dbReference type="InterPro" id="IPR036661">
    <property type="entry name" value="Luciferase-like_sf"/>
</dbReference>
<dbReference type="NCBIfam" id="TIGR03621">
    <property type="entry name" value="F420_MSMEG_2516"/>
    <property type="match status" value="1"/>
</dbReference>